<sequence length="314" mass="34064">MSRNLQNYSIEIFFLFSILNNHFFIVNAHVFIYASCSQDKYTPNSPFESNFNSLLSSIAGSAPEALYNSFALGNDSSAASPDGAVYGLYQCRGDLKINDCSTCIASVVSQIGLVCPYTYGAALQLDGCFISYEHFDFLGNLDTSLRYKKCSKSTTNDVEFLRRRDDVIADLQGAIGFRVSSSGFVEGYAQCLGDIGAADCSSCLSDAVMKVKSLCGSSEAADVFLAQCYVRYWASGYYDNSSDSSNEDDVGKTVAIIVGVVAGVAVVIVKKKRKQLEDMENRSIASDLNKIKDIGFDHGLCLAANRPARKPVKA</sequence>
<keyword evidence="10 14" id="KW-0472">Membrane</keyword>
<dbReference type="FunFam" id="3.30.430.20:FF:000001">
    <property type="entry name" value="cysteine-rich repeat secretory protein 3"/>
    <property type="match status" value="1"/>
</dbReference>
<dbReference type="FunFam" id="3.30.430.20:FF:000011">
    <property type="entry name" value="Cysteine-rich repeat secretory protein 15"/>
    <property type="match status" value="1"/>
</dbReference>
<evidence type="ECO:0000256" key="10">
    <source>
        <dbReference type="ARBA" id="ARBA00023136"/>
    </source>
</evidence>
<name>A0ABD1WTN4_9LAMI</name>
<evidence type="ECO:0000259" key="15">
    <source>
        <dbReference type="PROSITE" id="PS51473"/>
    </source>
</evidence>
<proteinExistence type="inferred from homology"/>
<keyword evidence="5 14" id="KW-0812">Transmembrane</keyword>
<dbReference type="CDD" id="cd23509">
    <property type="entry name" value="Gnk2-like"/>
    <property type="match status" value="2"/>
</dbReference>
<evidence type="ECO:0000313" key="17">
    <source>
        <dbReference type="Proteomes" id="UP001604277"/>
    </source>
</evidence>
<reference evidence="17" key="1">
    <citation type="submission" date="2024-07" db="EMBL/GenBank/DDBJ databases">
        <title>Two chromosome-level genome assemblies of Korean endemic species Abeliophyllum distichum and Forsythia ovata (Oleaceae).</title>
        <authorList>
            <person name="Jang H."/>
        </authorList>
    </citation>
    <scope>NUCLEOTIDE SEQUENCE [LARGE SCALE GENOMIC DNA]</scope>
</reference>
<dbReference type="GO" id="GO:0009506">
    <property type="term" value="C:plasmodesma"/>
    <property type="evidence" value="ECO:0007669"/>
    <property type="project" value="UniProtKB-SubCell"/>
</dbReference>
<keyword evidence="4" id="KW-0945">Host-virus interaction</keyword>
<keyword evidence="2" id="KW-0813">Transport</keyword>
<organism evidence="16 17">
    <name type="scientific">Forsythia ovata</name>
    <dbReference type="NCBI Taxonomy" id="205694"/>
    <lineage>
        <taxon>Eukaryota</taxon>
        <taxon>Viridiplantae</taxon>
        <taxon>Streptophyta</taxon>
        <taxon>Embryophyta</taxon>
        <taxon>Tracheophyta</taxon>
        <taxon>Spermatophyta</taxon>
        <taxon>Magnoliopsida</taxon>
        <taxon>eudicotyledons</taxon>
        <taxon>Gunneridae</taxon>
        <taxon>Pentapetalae</taxon>
        <taxon>asterids</taxon>
        <taxon>lamiids</taxon>
        <taxon>Lamiales</taxon>
        <taxon>Oleaceae</taxon>
        <taxon>Forsythieae</taxon>
        <taxon>Forsythia</taxon>
    </lineage>
</organism>
<keyword evidence="9 14" id="KW-1133">Transmembrane helix</keyword>
<dbReference type="Proteomes" id="UP001604277">
    <property type="component" value="Unassembled WGS sequence"/>
</dbReference>
<evidence type="ECO:0000256" key="9">
    <source>
        <dbReference type="ARBA" id="ARBA00022989"/>
    </source>
</evidence>
<dbReference type="Gene3D" id="3.30.430.20">
    <property type="entry name" value="Gnk2 domain, C-X8-C-X2-C motif"/>
    <property type="match status" value="2"/>
</dbReference>
<comment type="similarity">
    <text evidence="13">Belongs to the cysteine-rich repeat secretory protein family. Plasmodesmata-located proteins (PDLD) subfamily.</text>
</comment>
<dbReference type="InterPro" id="IPR038408">
    <property type="entry name" value="GNK2_sf"/>
</dbReference>
<feature type="transmembrane region" description="Helical" evidence="14">
    <location>
        <begin position="12"/>
        <end position="34"/>
    </location>
</feature>
<dbReference type="InterPro" id="IPR051378">
    <property type="entry name" value="Cell2Cell_Antifungal"/>
</dbReference>
<keyword evidence="7" id="KW-0677">Repeat</keyword>
<dbReference type="PANTHER" id="PTHR32080:SF2">
    <property type="entry name" value="PLASMODESMATA-LOCATED PROTEIN 8"/>
    <property type="match status" value="1"/>
</dbReference>
<comment type="subcellular location">
    <subcellularLocation>
        <location evidence="12">Cell junction</location>
        <location evidence="12">Plasmodesma</location>
    </subcellularLocation>
    <subcellularLocation>
        <location evidence="1">Cell membrane</location>
        <topology evidence="1">Single-pass type I membrane protein</topology>
    </subcellularLocation>
</comment>
<keyword evidence="6" id="KW-0732">Signal</keyword>
<evidence type="ECO:0000256" key="12">
    <source>
        <dbReference type="ARBA" id="ARBA00024184"/>
    </source>
</evidence>
<evidence type="ECO:0000256" key="1">
    <source>
        <dbReference type="ARBA" id="ARBA00004251"/>
    </source>
</evidence>
<evidence type="ECO:0000256" key="4">
    <source>
        <dbReference type="ARBA" id="ARBA00022581"/>
    </source>
</evidence>
<evidence type="ECO:0000256" key="6">
    <source>
        <dbReference type="ARBA" id="ARBA00022729"/>
    </source>
</evidence>
<keyword evidence="11" id="KW-1015">Disulfide bond</keyword>
<dbReference type="AlphaFoldDB" id="A0ABD1WTN4"/>
<dbReference type="PROSITE" id="PS51473">
    <property type="entry name" value="GNK2"/>
    <property type="match status" value="2"/>
</dbReference>
<feature type="transmembrane region" description="Helical" evidence="14">
    <location>
        <begin position="250"/>
        <end position="269"/>
    </location>
</feature>
<feature type="domain" description="Gnk2-homologous" evidence="15">
    <location>
        <begin position="138"/>
        <end position="237"/>
    </location>
</feature>
<dbReference type="GO" id="GO:0005886">
    <property type="term" value="C:plasma membrane"/>
    <property type="evidence" value="ECO:0007669"/>
    <property type="project" value="UniProtKB-SubCell"/>
</dbReference>
<evidence type="ECO:0000256" key="5">
    <source>
        <dbReference type="ARBA" id="ARBA00022692"/>
    </source>
</evidence>
<evidence type="ECO:0000256" key="14">
    <source>
        <dbReference type="SAM" id="Phobius"/>
    </source>
</evidence>
<protein>
    <submittedName>
        <fullName evidence="16">Cysteine-rich repeat secretory protein 15</fullName>
    </submittedName>
</protein>
<keyword evidence="8" id="KW-0965">Cell junction</keyword>
<comment type="caution">
    <text evidence="16">The sequence shown here is derived from an EMBL/GenBank/DDBJ whole genome shotgun (WGS) entry which is preliminary data.</text>
</comment>
<evidence type="ECO:0000256" key="11">
    <source>
        <dbReference type="ARBA" id="ARBA00023157"/>
    </source>
</evidence>
<evidence type="ECO:0000256" key="13">
    <source>
        <dbReference type="ARBA" id="ARBA00038393"/>
    </source>
</evidence>
<evidence type="ECO:0000313" key="16">
    <source>
        <dbReference type="EMBL" id="KAL2553029.1"/>
    </source>
</evidence>
<keyword evidence="3" id="KW-1003">Cell membrane</keyword>
<dbReference type="EMBL" id="JBFOLJ010000002">
    <property type="protein sequence ID" value="KAL2553029.1"/>
    <property type="molecule type" value="Genomic_DNA"/>
</dbReference>
<dbReference type="PANTHER" id="PTHR32080">
    <property type="entry name" value="ANTIFUNGAL PROTEIN GINKBILOBIN-2-LIKE"/>
    <property type="match status" value="1"/>
</dbReference>
<gene>
    <name evidence="16" type="ORF">Fot_06648</name>
</gene>
<dbReference type="InterPro" id="IPR002902">
    <property type="entry name" value="GNK2"/>
</dbReference>
<evidence type="ECO:0000256" key="7">
    <source>
        <dbReference type="ARBA" id="ARBA00022737"/>
    </source>
</evidence>
<dbReference type="Pfam" id="PF01657">
    <property type="entry name" value="Stress-antifung"/>
    <property type="match status" value="2"/>
</dbReference>
<feature type="domain" description="Gnk2-homologous" evidence="15">
    <location>
        <begin position="29"/>
        <end position="137"/>
    </location>
</feature>
<evidence type="ECO:0000256" key="3">
    <source>
        <dbReference type="ARBA" id="ARBA00022475"/>
    </source>
</evidence>
<evidence type="ECO:0000256" key="8">
    <source>
        <dbReference type="ARBA" id="ARBA00022949"/>
    </source>
</evidence>
<accession>A0ABD1WTN4</accession>
<keyword evidence="17" id="KW-1185">Reference proteome</keyword>
<evidence type="ECO:0000256" key="2">
    <source>
        <dbReference type="ARBA" id="ARBA00022448"/>
    </source>
</evidence>